<dbReference type="RefSeq" id="WP_134018134.1">
    <property type="nucleotide sequence ID" value="NZ_SOEC01000009.1"/>
</dbReference>
<dbReference type="GO" id="GO:0004065">
    <property type="term" value="F:arylsulfatase activity"/>
    <property type="evidence" value="ECO:0007669"/>
    <property type="project" value="TreeGrafter"/>
</dbReference>
<keyword evidence="2" id="KW-0472">Membrane</keyword>
<dbReference type="InterPro" id="IPR024588">
    <property type="entry name" value="YejM_N"/>
</dbReference>
<dbReference type="OrthoDB" id="9803751at2"/>
<dbReference type="Proteomes" id="UP000294489">
    <property type="component" value="Unassembled WGS sequence"/>
</dbReference>
<feature type="domain" description="Inner membrane protein YejM N-terminal" evidence="4">
    <location>
        <begin position="9"/>
        <end position="249"/>
    </location>
</feature>
<organism evidence="5 6">
    <name type="scientific">Modicisalibacter xianhensis</name>
    <dbReference type="NCBI Taxonomy" id="442341"/>
    <lineage>
        <taxon>Bacteria</taxon>
        <taxon>Pseudomonadati</taxon>
        <taxon>Pseudomonadota</taxon>
        <taxon>Gammaproteobacteria</taxon>
        <taxon>Oceanospirillales</taxon>
        <taxon>Halomonadaceae</taxon>
        <taxon>Modicisalibacter</taxon>
    </lineage>
</organism>
<reference evidence="5 6" key="1">
    <citation type="submission" date="2019-03" db="EMBL/GenBank/DDBJ databases">
        <title>Freshwater and sediment microbial communities from various areas in North America, analyzing microbe dynamics in response to fracking.</title>
        <authorList>
            <person name="Lamendella R."/>
        </authorList>
    </citation>
    <scope>NUCLEOTIDE SEQUENCE [LARGE SCALE GENOMIC DNA]</scope>
    <source>
        <strain evidence="5 6">6_TX</strain>
    </source>
</reference>
<dbReference type="InterPro" id="IPR012159">
    <property type="entry name" value="YejM-like"/>
</dbReference>
<dbReference type="PANTHER" id="PTHR42693:SF33">
    <property type="entry name" value="ARYLSULFATASE"/>
    <property type="match status" value="1"/>
</dbReference>
<dbReference type="InterPro" id="IPR017850">
    <property type="entry name" value="Alkaline_phosphatase_core_sf"/>
</dbReference>
<evidence type="ECO:0000313" key="5">
    <source>
        <dbReference type="EMBL" id="TDX28760.1"/>
    </source>
</evidence>
<dbReference type="Gene3D" id="3.40.720.10">
    <property type="entry name" value="Alkaline Phosphatase, subunit A"/>
    <property type="match status" value="1"/>
</dbReference>
<accession>A0A4R8FR04</accession>
<protein>
    <recommendedName>
        <fullName evidence="7">Inner membrane protein YejM</fullName>
    </recommendedName>
</protein>
<proteinExistence type="inferred from homology"/>
<feature type="transmembrane region" description="Helical" evidence="2">
    <location>
        <begin position="83"/>
        <end position="106"/>
    </location>
</feature>
<evidence type="ECO:0008006" key="7">
    <source>
        <dbReference type="Google" id="ProtNLM"/>
    </source>
</evidence>
<dbReference type="CDD" id="cd16148">
    <property type="entry name" value="sulfatase_like"/>
    <property type="match status" value="1"/>
</dbReference>
<comment type="similarity">
    <text evidence="1">Belongs to the sulfatase family.</text>
</comment>
<keyword evidence="2" id="KW-1133">Transmembrane helix</keyword>
<sequence>MNDTSLSSPRRRLRASLAFALCNLPLVWLIALRYVPYLETPDDWLGASYLVTTWVGHFGLLVLLAWVPLAVIALALPRRAAWLPAALLATAGLWLLLLDTGVYAQYRFHINQFMVTLFLNDQNGEIFSFTTTTWLAVLGIALVLLAGEAWLARFLFNSSRTVRLPVWRMAGALLLIMTASHAIHIVGDARYQRSVTQQAAIYPLLFPATAKDFMEAHGWLDPRAARNANIDTSPEGAESLNWPRQPLSCNAGTRPPNILMVLIDSWRHDEYSARNTPRMHAALDGTGRRYLSHFSGGNSTRSGVMSLFYGLTGNYYHLLEDTQTPSLLIKQLQETGYELGIFSAASLDSVGFDRSVFASVPELPPAAQGETPAQRDRAMTESWLDWQATRRRTDSETPWFGMLFYDAPHGYSTPQDATLPFQPTARRMSYLKLGPDTDPRPYYNLHRNAVFHDDRLVGRVIDDLKASGDWQNTVLIVTGDHGQSFNDFGKNYWGHNSHFAPPQTQVPMILHGPGIPAGKHEGTTSHLDVVPALMRHVLGCTNASEDYSQGRDMLDATLDHPWVMSSSYLDYGIIEKQRITVVDGTGSWKVVDRQLNEQKETISPAVLEAMQVSKRFHAP</sequence>
<feature type="transmembrane region" description="Helical" evidence="2">
    <location>
        <begin position="166"/>
        <end position="187"/>
    </location>
</feature>
<evidence type="ECO:0000259" key="3">
    <source>
        <dbReference type="Pfam" id="PF00884"/>
    </source>
</evidence>
<feature type="transmembrane region" description="Helical" evidence="2">
    <location>
        <begin position="126"/>
        <end position="145"/>
    </location>
</feature>
<dbReference type="Pfam" id="PF11893">
    <property type="entry name" value="DUF3413"/>
    <property type="match status" value="1"/>
</dbReference>
<dbReference type="InterPro" id="IPR000917">
    <property type="entry name" value="Sulfatase_N"/>
</dbReference>
<comment type="caution">
    <text evidence="5">The sequence shown here is derived from an EMBL/GenBank/DDBJ whole genome shotgun (WGS) entry which is preliminary data.</text>
</comment>
<dbReference type="SUPFAM" id="SSF53649">
    <property type="entry name" value="Alkaline phosphatase-like"/>
    <property type="match status" value="1"/>
</dbReference>
<dbReference type="PANTHER" id="PTHR42693">
    <property type="entry name" value="ARYLSULFATASE FAMILY MEMBER"/>
    <property type="match status" value="1"/>
</dbReference>
<evidence type="ECO:0000256" key="2">
    <source>
        <dbReference type="SAM" id="Phobius"/>
    </source>
</evidence>
<feature type="transmembrane region" description="Helical" evidence="2">
    <location>
        <begin position="54"/>
        <end position="76"/>
    </location>
</feature>
<name>A0A4R8FR04_9GAMM</name>
<dbReference type="AlphaFoldDB" id="A0A4R8FR04"/>
<dbReference type="EMBL" id="SOEC01000009">
    <property type="protein sequence ID" value="TDX28760.1"/>
    <property type="molecule type" value="Genomic_DNA"/>
</dbReference>
<evidence type="ECO:0000259" key="4">
    <source>
        <dbReference type="Pfam" id="PF11893"/>
    </source>
</evidence>
<evidence type="ECO:0000313" key="6">
    <source>
        <dbReference type="Proteomes" id="UP000294489"/>
    </source>
</evidence>
<feature type="transmembrane region" description="Helical" evidence="2">
    <location>
        <begin position="12"/>
        <end position="34"/>
    </location>
</feature>
<keyword evidence="2" id="KW-0812">Transmembrane</keyword>
<dbReference type="PIRSF" id="PIRSF004950">
    <property type="entry name" value="Mmb_sulf_HI0842"/>
    <property type="match status" value="1"/>
</dbReference>
<feature type="domain" description="Sulfatase N-terminal" evidence="3">
    <location>
        <begin position="256"/>
        <end position="537"/>
    </location>
</feature>
<gene>
    <name evidence="5" type="ORF">DFO67_109144</name>
</gene>
<dbReference type="InterPro" id="IPR050738">
    <property type="entry name" value="Sulfatase"/>
</dbReference>
<dbReference type="Pfam" id="PF00884">
    <property type="entry name" value="Sulfatase"/>
    <property type="match status" value="1"/>
</dbReference>
<evidence type="ECO:0000256" key="1">
    <source>
        <dbReference type="ARBA" id="ARBA00008779"/>
    </source>
</evidence>